<dbReference type="EMBL" id="LSSL01006840">
    <property type="protein sequence ID" value="OLY78254.1"/>
    <property type="molecule type" value="Genomic_DNA"/>
</dbReference>
<evidence type="ECO:0000256" key="1">
    <source>
        <dbReference type="ARBA" id="ARBA00010897"/>
    </source>
</evidence>
<dbReference type="UniPathway" id="UPA00253"/>
<evidence type="ECO:0000256" key="8">
    <source>
        <dbReference type="ARBA" id="ARBA00047835"/>
    </source>
</evidence>
<dbReference type="OrthoDB" id="193380at2759"/>
<dbReference type="InterPro" id="IPR013785">
    <property type="entry name" value="Aldolase_TIM"/>
</dbReference>
<evidence type="ECO:0000313" key="12">
    <source>
        <dbReference type="Proteomes" id="UP000187455"/>
    </source>
</evidence>
<dbReference type="Gene3D" id="3.20.20.70">
    <property type="entry name" value="Aldolase class I"/>
    <property type="match status" value="1"/>
</dbReference>
<evidence type="ECO:0000256" key="7">
    <source>
        <dbReference type="ARBA" id="ARBA00035036"/>
    </source>
</evidence>
<comment type="pathway">
    <text evidence="5">Cofactor biosynthesis; NAD(+) biosynthesis; nicotinamide D-ribonucleotide from 5-phospho-alpha-D-ribose 1-diphosphate and nicotinamide: step 1/1.</text>
</comment>
<feature type="non-terminal residue" evidence="11">
    <location>
        <position position="329"/>
    </location>
</feature>
<comment type="caution">
    <text evidence="11">The sequence shown here is derived from an EMBL/GenBank/DDBJ whole genome shotgun (WGS) entry which is preliminary data.</text>
</comment>
<dbReference type="AlphaFoldDB" id="A0A1R0GMX6"/>
<keyword evidence="12" id="KW-1185">Reference proteome</keyword>
<dbReference type="SUPFAM" id="SSF51690">
    <property type="entry name" value="Nicotinate/Quinolinate PRTase C-terminal domain-like"/>
    <property type="match status" value="1"/>
</dbReference>
<dbReference type="GO" id="GO:0047280">
    <property type="term" value="F:nicotinamide phosphoribosyltransferase activity"/>
    <property type="evidence" value="ECO:0007669"/>
    <property type="project" value="UniProtKB-EC"/>
</dbReference>
<accession>A0A1R0GMX6</accession>
<keyword evidence="4 11" id="KW-0808">Transferase</keyword>
<dbReference type="InterPro" id="IPR041525">
    <property type="entry name" value="N/Namide_PRibTrfase"/>
</dbReference>
<dbReference type="PANTHER" id="PTHR43816:SF1">
    <property type="entry name" value="NICOTINAMIDE PHOSPHORIBOSYLTRANSFERASE"/>
    <property type="match status" value="1"/>
</dbReference>
<keyword evidence="3 11" id="KW-0328">Glycosyltransferase</keyword>
<gene>
    <name evidence="11" type="ORF">AYI68_g7698</name>
</gene>
<dbReference type="STRING" id="133383.A0A1R0GMX6"/>
<comment type="catalytic activity">
    <reaction evidence="8">
        <text>beta-nicotinamide D-ribonucleotide + diphosphate = 5-phospho-alpha-D-ribose 1-diphosphate + nicotinamide + H(+)</text>
        <dbReference type="Rhea" id="RHEA:16149"/>
        <dbReference type="ChEBI" id="CHEBI:14649"/>
        <dbReference type="ChEBI" id="CHEBI:15378"/>
        <dbReference type="ChEBI" id="CHEBI:17154"/>
        <dbReference type="ChEBI" id="CHEBI:33019"/>
        <dbReference type="ChEBI" id="CHEBI:58017"/>
        <dbReference type="EC" id="2.4.2.12"/>
    </reaction>
    <physiologicalReaction direction="right-to-left" evidence="8">
        <dbReference type="Rhea" id="RHEA:16151"/>
    </physiologicalReaction>
</comment>
<proteinExistence type="inferred from homology"/>
<evidence type="ECO:0000256" key="4">
    <source>
        <dbReference type="ARBA" id="ARBA00022679"/>
    </source>
</evidence>
<evidence type="ECO:0000256" key="2">
    <source>
        <dbReference type="ARBA" id="ARBA00022642"/>
    </source>
</evidence>
<organism evidence="11 12">
    <name type="scientific">Smittium mucronatum</name>
    <dbReference type="NCBI Taxonomy" id="133383"/>
    <lineage>
        <taxon>Eukaryota</taxon>
        <taxon>Fungi</taxon>
        <taxon>Fungi incertae sedis</taxon>
        <taxon>Zoopagomycota</taxon>
        <taxon>Kickxellomycotina</taxon>
        <taxon>Harpellomycetes</taxon>
        <taxon>Harpellales</taxon>
        <taxon>Legeriomycetaceae</taxon>
        <taxon>Smittium</taxon>
    </lineage>
</organism>
<feature type="domain" description="Nicotinamide phosphoribosyltransferase N-terminal" evidence="10">
    <location>
        <begin position="11"/>
        <end position="110"/>
    </location>
</feature>
<dbReference type="InterPro" id="IPR041529">
    <property type="entry name" value="DUF5598"/>
</dbReference>
<dbReference type="GO" id="GO:0009435">
    <property type="term" value="P:NAD+ biosynthetic process"/>
    <property type="evidence" value="ECO:0007669"/>
    <property type="project" value="UniProtKB-UniPathway"/>
</dbReference>
<evidence type="ECO:0000313" key="11">
    <source>
        <dbReference type="EMBL" id="OLY78254.1"/>
    </source>
</evidence>
<sequence>MFGLSDLPPMILTDAYKLSHYRLYPEARSMTAYGEFRTSLDKDQIDHRIVFYGIQYIIKNYVSRKWTLQDLAKTKLFLKTFNALNSEYPFPEHLFEKFIAENDGYFPVVIEALPEGSVIYPRVPVFQITAKNEYSSLVTFLETVLTMVWYPSTVATLSRRAKTLISKYFDETVDPPSRFLIDSRLHDFGFRGCTSIEQSVIGGCAHLLNFEGTDTMSAAYYAQFELNGGKPVGNSIPATEHSVMTSYNSELDSIKKALEEYGSGLVSIVMDSYDYKNALENLLPAVKSLKLKKGGILVIRPDSGDVVTTVIDGLIACDRVFGSIKNELG</sequence>
<dbReference type="InterPro" id="IPR016471">
    <property type="entry name" value="Nicotinamide_PRibTrfase"/>
</dbReference>
<feature type="domain" description="Nicotinate/nicotinamide phosphoribosyltransferase" evidence="9">
    <location>
        <begin position="184"/>
        <end position="317"/>
    </location>
</feature>
<keyword evidence="2" id="KW-0662">Pyridine nucleotide biosynthesis</keyword>
<evidence type="ECO:0000256" key="5">
    <source>
        <dbReference type="ARBA" id="ARBA00035007"/>
    </source>
</evidence>
<dbReference type="Proteomes" id="UP000187455">
    <property type="component" value="Unassembled WGS sequence"/>
</dbReference>
<dbReference type="InterPro" id="IPR036068">
    <property type="entry name" value="Nicotinate_pribotase-like_C"/>
</dbReference>
<evidence type="ECO:0000256" key="6">
    <source>
        <dbReference type="ARBA" id="ARBA00035024"/>
    </source>
</evidence>
<evidence type="ECO:0000259" key="10">
    <source>
        <dbReference type="Pfam" id="PF18127"/>
    </source>
</evidence>
<evidence type="ECO:0000259" key="9">
    <source>
        <dbReference type="Pfam" id="PF04095"/>
    </source>
</evidence>
<dbReference type="Pfam" id="PF18127">
    <property type="entry name" value="NAMPT_N"/>
    <property type="match status" value="1"/>
</dbReference>
<name>A0A1R0GMX6_9FUNG</name>
<evidence type="ECO:0000256" key="3">
    <source>
        <dbReference type="ARBA" id="ARBA00022676"/>
    </source>
</evidence>
<dbReference type="PANTHER" id="PTHR43816">
    <property type="entry name" value="NICOTINAMIDE PHOSPHORIBOSYLTRANSFERASE"/>
    <property type="match status" value="1"/>
</dbReference>
<reference evidence="11 12" key="1">
    <citation type="journal article" date="2016" name="Mol. Biol. Evol.">
        <title>Genome-Wide Survey of Gut Fungi (Harpellales) Reveals the First Horizontally Transferred Ubiquitin Gene from a Mosquito Host.</title>
        <authorList>
            <person name="Wang Y."/>
            <person name="White M.M."/>
            <person name="Kvist S."/>
            <person name="Moncalvo J.M."/>
        </authorList>
    </citation>
    <scope>NUCLEOTIDE SEQUENCE [LARGE SCALE GENOMIC DNA]</scope>
    <source>
        <strain evidence="11 12">ALG-7-W6</strain>
    </source>
</reference>
<dbReference type="Pfam" id="PF04095">
    <property type="entry name" value="NAPRTase"/>
    <property type="match status" value="1"/>
</dbReference>
<dbReference type="EC" id="2.4.2.12" evidence="6"/>
<comment type="similarity">
    <text evidence="1">Belongs to the NAPRTase family.</text>
</comment>
<protein>
    <recommendedName>
        <fullName evidence="7">Nicotinamide phosphoribosyltransferase</fullName>
        <ecNumber evidence="6">2.4.2.12</ecNumber>
    </recommendedName>
</protein>